<evidence type="ECO:0000313" key="1">
    <source>
        <dbReference type="EMBL" id="BES91610.1"/>
    </source>
</evidence>
<dbReference type="EMBL" id="AP028911">
    <property type="protein sequence ID" value="BES91610.1"/>
    <property type="molecule type" value="Genomic_DNA"/>
</dbReference>
<dbReference type="Proteomes" id="UP001307889">
    <property type="component" value="Chromosome 3"/>
</dbReference>
<accession>A0ABN7AH67</accession>
<organism evidence="1 2">
    <name type="scientific">Nesidiocoris tenuis</name>
    <dbReference type="NCBI Taxonomy" id="355587"/>
    <lineage>
        <taxon>Eukaryota</taxon>
        <taxon>Metazoa</taxon>
        <taxon>Ecdysozoa</taxon>
        <taxon>Arthropoda</taxon>
        <taxon>Hexapoda</taxon>
        <taxon>Insecta</taxon>
        <taxon>Pterygota</taxon>
        <taxon>Neoptera</taxon>
        <taxon>Paraneoptera</taxon>
        <taxon>Hemiptera</taxon>
        <taxon>Heteroptera</taxon>
        <taxon>Panheteroptera</taxon>
        <taxon>Cimicomorpha</taxon>
        <taxon>Miridae</taxon>
        <taxon>Dicyphina</taxon>
        <taxon>Nesidiocoris</taxon>
    </lineage>
</organism>
<gene>
    <name evidence="1" type="ORF">NTJ_04418</name>
</gene>
<protein>
    <submittedName>
        <fullName evidence="1">Uncharacterized protein</fullName>
    </submittedName>
</protein>
<proteinExistence type="predicted"/>
<reference evidence="1 2" key="1">
    <citation type="submission" date="2023-09" db="EMBL/GenBank/DDBJ databases">
        <title>Nesidiocoris tenuis whole genome shotgun sequence.</title>
        <authorList>
            <person name="Shibata T."/>
            <person name="Shimoda M."/>
            <person name="Kobayashi T."/>
            <person name="Uehara T."/>
        </authorList>
    </citation>
    <scope>NUCLEOTIDE SEQUENCE [LARGE SCALE GENOMIC DNA]</scope>
    <source>
        <strain evidence="1 2">Japan</strain>
    </source>
</reference>
<name>A0ABN7AH67_9HEMI</name>
<evidence type="ECO:0000313" key="2">
    <source>
        <dbReference type="Proteomes" id="UP001307889"/>
    </source>
</evidence>
<sequence>MIPHYRIATYLGQDAKNVNAATCSRILNELYTGSFGSCKDEADKYRVECKKLFKLSTVFDIDEVKKERQEDLVRILEIRNEK</sequence>
<keyword evidence="2" id="KW-1185">Reference proteome</keyword>